<proteinExistence type="predicted"/>
<evidence type="ECO:0000313" key="4">
    <source>
        <dbReference type="Proteomes" id="UP000622648"/>
    </source>
</evidence>
<reference evidence="2 3" key="3">
    <citation type="submission" date="2019-03" db="EMBL/GenBank/DDBJ databases">
        <title>Genomic Encyclopedia of Type Strains, Phase IV (KMG-IV): sequencing the most valuable type-strain genomes for metagenomic binning, comparative biology and taxonomic classification.</title>
        <authorList>
            <person name="Goeker M."/>
        </authorList>
    </citation>
    <scope>NUCLEOTIDE SEQUENCE [LARGE SCALE GENOMIC DNA]</scope>
    <source>
        <strain evidence="2 3">DSM 103236</strain>
    </source>
</reference>
<dbReference type="OrthoDB" id="741268at2"/>
<keyword evidence="4" id="KW-1185">Reference proteome</keyword>
<evidence type="ECO:0000313" key="1">
    <source>
        <dbReference type="EMBL" id="GGE62867.1"/>
    </source>
</evidence>
<dbReference type="AlphaFoldDB" id="A0A4R2HAL6"/>
<comment type="caution">
    <text evidence="2">The sequence shown here is derived from an EMBL/GenBank/DDBJ whole genome shotgun (WGS) entry which is preliminary data.</text>
</comment>
<dbReference type="EMBL" id="SLWO01000005">
    <property type="protein sequence ID" value="TCO23825.1"/>
    <property type="molecule type" value="Genomic_DNA"/>
</dbReference>
<dbReference type="Proteomes" id="UP000295684">
    <property type="component" value="Unassembled WGS sequence"/>
</dbReference>
<reference evidence="4" key="2">
    <citation type="journal article" date="2019" name="Int. J. Syst. Evol. Microbiol.">
        <title>The Global Catalogue of Microorganisms (GCM) 10K type strain sequencing project: providing services to taxonomists for standard genome sequencing and annotation.</title>
        <authorList>
            <consortium name="The Broad Institute Genomics Platform"/>
            <consortium name="The Broad Institute Genome Sequencing Center for Infectious Disease"/>
            <person name="Wu L."/>
            <person name="Ma J."/>
        </authorList>
    </citation>
    <scope>NUCLEOTIDE SEQUENCE [LARGE SCALE GENOMIC DNA]</scope>
    <source>
        <strain evidence="4">CGMCC 1.15644</strain>
    </source>
</reference>
<organism evidence="2 3">
    <name type="scientific">Pedobacter psychrotolerans</name>
    <dbReference type="NCBI Taxonomy" id="1843235"/>
    <lineage>
        <taxon>Bacteria</taxon>
        <taxon>Pseudomonadati</taxon>
        <taxon>Bacteroidota</taxon>
        <taxon>Sphingobacteriia</taxon>
        <taxon>Sphingobacteriales</taxon>
        <taxon>Sphingobacteriaceae</taxon>
        <taxon>Pedobacter</taxon>
    </lineage>
</organism>
<accession>A0A4R2HAL6</accession>
<dbReference type="Proteomes" id="UP000622648">
    <property type="component" value="Unassembled WGS sequence"/>
</dbReference>
<protein>
    <submittedName>
        <fullName evidence="2">Uncharacterized protein</fullName>
    </submittedName>
</protein>
<evidence type="ECO:0000313" key="2">
    <source>
        <dbReference type="EMBL" id="TCO23825.1"/>
    </source>
</evidence>
<reference evidence="1" key="1">
    <citation type="journal article" date="2014" name="Int. J. Syst. Evol. Microbiol.">
        <title>Complete genome of a new Firmicutes species belonging to the dominant human colonic microbiota ('Ruminococcus bicirculans') reveals two chromosomes and a selective capacity to utilize plant glucans.</title>
        <authorList>
            <consortium name="NISC Comparative Sequencing Program"/>
            <person name="Wegmann U."/>
            <person name="Louis P."/>
            <person name="Goesmann A."/>
            <person name="Henrissat B."/>
            <person name="Duncan S.H."/>
            <person name="Flint H.J."/>
        </authorList>
    </citation>
    <scope>NUCLEOTIDE SEQUENCE</scope>
    <source>
        <strain evidence="1">CGMCC 1.15644</strain>
    </source>
</reference>
<dbReference type="RefSeq" id="WP_132533850.1">
    <property type="nucleotide sequence ID" value="NZ_BMJO01000005.1"/>
</dbReference>
<name>A0A4R2HAL6_9SPHI</name>
<reference evidence="1" key="4">
    <citation type="submission" date="2024-05" db="EMBL/GenBank/DDBJ databases">
        <authorList>
            <person name="Sun Q."/>
            <person name="Zhou Y."/>
        </authorList>
    </citation>
    <scope>NUCLEOTIDE SEQUENCE</scope>
    <source>
        <strain evidence="1">CGMCC 1.15644</strain>
    </source>
</reference>
<dbReference type="EMBL" id="BMJO01000005">
    <property type="protein sequence ID" value="GGE62867.1"/>
    <property type="molecule type" value="Genomic_DNA"/>
</dbReference>
<sequence length="342" mass="36632">MIYLNGQQLHSIGGLSTKSQAVLSMITGGQKWLSSCMADTNLTGINAASENQLLKMIQNGLIGDSYIRFNTFRAAIDKILSLPESDIAQLAAIQRSANDNESNLAVLLQQNNMISYGDMAKTGDIIAQLVQKRPDLFQVISFEEMLILTGFVTTQADVSPELQAQSAAFANTNAATVSDFVNLSLFFQHAQQNLLGDNLIPQTQNSEIQALYAQLEAAVQPYLFTPSADMTAEGGNLAQSVQELARANNFVGYTTASSAMLNLIQNIAFNDLAAGGLTMTINNYLAAVKNLISFTPVTANNLSQNGATASFKFQSGQGIADVGVDSDGTVYLLPDTKITHLN</sequence>
<gene>
    <name evidence="2" type="ORF">EV200_105299</name>
    <name evidence="1" type="ORF">GCM10011413_31590</name>
</gene>
<evidence type="ECO:0000313" key="3">
    <source>
        <dbReference type="Proteomes" id="UP000295684"/>
    </source>
</evidence>